<dbReference type="Pfam" id="PF00689">
    <property type="entry name" value="Cation_ATPase_C"/>
    <property type="match status" value="1"/>
</dbReference>
<sequence length="513" mass="55934">MGYVIAVHLPFAGMALLPVLFGWPTILYPTHIVFSVRPPPRTRRPLPSSPRLAPRPVETSQPNSPPTVPMLQELVIDPSCSVVFEMEPAEPDVMNRPPRKLSKGVVTLKSLVLSLAQGCVILAGSLFLFCTMTSDVRDLSGLGAGEDVAIHRTHEAPVCSAATCLGCVRRHHYYHEAHHYERWGAHTPEERLGQAMAMAFGGLIVGNLGIILTNRSPRLSLIASLRVKNPAMMLIIPVTLVALMASIYMPGLRELFRFHPLPLHSVVGFVLVGLICPLSFEAYKAPTVQAPTVQAPTVQAPTVQAPTVQAPTVQAPRHTQFPANMAMVRFRSWWQARREATARPVDSPASVQLRMMEQGSTLLASAPPTVYGRSGGGIPMTPVQAVAHCINCPSVSTAPQYQLPLSINCPPVSTAPQYQLPPSINCPPVSTAPQYQLPPSINCPPVSTAPQYQLPPSINCPVPLLYEPVLRASPSFFELVVLLRRGPSPMHPFLCLRFRTFVFPFLCRRSSVC</sequence>
<gene>
    <name evidence="4" type="ORF">PAPYR_4956</name>
</gene>
<dbReference type="InterPro" id="IPR006068">
    <property type="entry name" value="ATPase_P-typ_cation-transptr_C"/>
</dbReference>
<evidence type="ECO:0000256" key="1">
    <source>
        <dbReference type="SAM" id="MobiDB-lite"/>
    </source>
</evidence>
<dbReference type="SUPFAM" id="SSF81665">
    <property type="entry name" value="Calcium ATPase, transmembrane domain M"/>
    <property type="match status" value="1"/>
</dbReference>
<keyword evidence="2" id="KW-0472">Membrane</keyword>
<accession>A0ABQ8UP99</accession>
<evidence type="ECO:0000313" key="4">
    <source>
        <dbReference type="EMBL" id="KAJ4459154.1"/>
    </source>
</evidence>
<comment type="caution">
    <text evidence="4">The sequence shown here is derived from an EMBL/GenBank/DDBJ whole genome shotgun (WGS) entry which is preliminary data.</text>
</comment>
<reference evidence="4" key="1">
    <citation type="journal article" date="2022" name="bioRxiv">
        <title>Genomics of Preaxostyla Flagellates Illuminates Evolutionary Transitions and the Path Towards Mitochondrial Loss.</title>
        <authorList>
            <person name="Novak L.V.F."/>
            <person name="Treitli S.C."/>
            <person name="Pyrih J."/>
            <person name="Halakuc P."/>
            <person name="Pipaliya S.V."/>
            <person name="Vacek V."/>
            <person name="Brzon O."/>
            <person name="Soukal P."/>
            <person name="Eme L."/>
            <person name="Dacks J.B."/>
            <person name="Karnkowska A."/>
            <person name="Elias M."/>
            <person name="Hampl V."/>
        </authorList>
    </citation>
    <scope>NUCLEOTIDE SEQUENCE</scope>
    <source>
        <strain evidence="4">RCP-MX</strain>
    </source>
</reference>
<keyword evidence="5" id="KW-1185">Reference proteome</keyword>
<keyword evidence="2" id="KW-0812">Transmembrane</keyword>
<feature type="domain" description="Cation-transporting P-type ATPase C-terminal" evidence="3">
    <location>
        <begin position="71"/>
        <end position="284"/>
    </location>
</feature>
<evidence type="ECO:0000259" key="3">
    <source>
        <dbReference type="Pfam" id="PF00689"/>
    </source>
</evidence>
<protein>
    <submittedName>
        <fullName evidence="4">Ion-transporting P-type ATPase</fullName>
    </submittedName>
</protein>
<feature type="transmembrane region" description="Helical" evidence="2">
    <location>
        <begin position="192"/>
        <end position="211"/>
    </location>
</feature>
<dbReference type="EMBL" id="JAPMOS010000022">
    <property type="protein sequence ID" value="KAJ4459154.1"/>
    <property type="molecule type" value="Genomic_DNA"/>
</dbReference>
<feature type="transmembrane region" description="Helical" evidence="2">
    <location>
        <begin position="12"/>
        <end position="34"/>
    </location>
</feature>
<keyword evidence="2" id="KW-1133">Transmembrane helix</keyword>
<dbReference type="Gene3D" id="1.20.1110.10">
    <property type="entry name" value="Calcium-transporting ATPase, transmembrane domain"/>
    <property type="match status" value="1"/>
</dbReference>
<evidence type="ECO:0000256" key="2">
    <source>
        <dbReference type="SAM" id="Phobius"/>
    </source>
</evidence>
<feature type="region of interest" description="Disordered" evidence="1">
    <location>
        <begin position="39"/>
        <end position="67"/>
    </location>
</feature>
<organism evidence="4 5">
    <name type="scientific">Paratrimastix pyriformis</name>
    <dbReference type="NCBI Taxonomy" id="342808"/>
    <lineage>
        <taxon>Eukaryota</taxon>
        <taxon>Metamonada</taxon>
        <taxon>Preaxostyla</taxon>
        <taxon>Paratrimastigidae</taxon>
        <taxon>Paratrimastix</taxon>
    </lineage>
</organism>
<feature type="compositionally biased region" description="Low complexity" evidence="1">
    <location>
        <begin position="45"/>
        <end position="56"/>
    </location>
</feature>
<feature type="transmembrane region" description="Helical" evidence="2">
    <location>
        <begin position="106"/>
        <end position="129"/>
    </location>
</feature>
<proteinExistence type="predicted"/>
<feature type="transmembrane region" description="Helical" evidence="2">
    <location>
        <begin position="231"/>
        <end position="249"/>
    </location>
</feature>
<dbReference type="Proteomes" id="UP001141327">
    <property type="component" value="Unassembled WGS sequence"/>
</dbReference>
<evidence type="ECO:0000313" key="5">
    <source>
        <dbReference type="Proteomes" id="UP001141327"/>
    </source>
</evidence>
<name>A0ABQ8UP99_9EUKA</name>
<dbReference type="InterPro" id="IPR023298">
    <property type="entry name" value="ATPase_P-typ_TM_dom_sf"/>
</dbReference>